<dbReference type="OrthoDB" id="5423599at2759"/>
<dbReference type="SUPFAM" id="SSF81271">
    <property type="entry name" value="TGS-like"/>
    <property type="match status" value="1"/>
</dbReference>
<sequence>MCLCSRLLSPLRRLSSSSPLLLSKPPRRLLSSSSSFTAMAVSGSHARDEGYLSIAIPKRIQLFQSIQSEQLSRLQSLPHDSIKITLPDGTVKEGKRWESSPMDIAKEIGKSVAGNALISQVNGVLWDMNRPLEDDCELKIFNFESDEGRDTFWHSSAHILGQALETEYGCKLCIGPCTTRGEGFYYDAYYGDLGLNDDHFKKIDAAALKAVAEKQPFERIEVSREQALEMFSDNNFKVEIIKDLPADKTITVYRCGPLVDLCRGPHIPNTSFVKALACLKASSAYWRGNKDRESLQRVYGISYPDKKRLQEYKQFLEEAKKYDHRLLGVKQELFFCHPLSPGSWFFLPHGTRVYNKLMQFIKNEYRRRGYEEVKSPNIFNMKLWETSGHAANYKENMFLLEIENQEFGLKPMNCPGHCLMFQHRVRSYRELPLRLADFGALHRNEASGALTGLTRVRRFQQDDAHIFCRKSQIKDEVRGVLEFIDYVYGKFGFTYELKLSTRPEKYLGVLETWEEAEKALTEALDEFGKPWKIDEGDGAFYGPKIDISVSDALKRKFQCATLQLDFQLPDRFKLEYSAEDEAKSETPVMIHRAILGSVERMFAILLEHYKGKWPFWISPRQAIVCPVSEKSQSYALQVRDQIHEAGYYVDVDTTDRKIQKKVREAQLAQYNYILVVGEEESKTGQVSVRVRDNADHAVMSIESLLGVFKDVVADFR</sequence>
<organism evidence="14 15">
    <name type="scientific">Salix viminalis</name>
    <name type="common">Common osier</name>
    <name type="synonym">Basket willow</name>
    <dbReference type="NCBI Taxonomy" id="40686"/>
    <lineage>
        <taxon>Eukaryota</taxon>
        <taxon>Viridiplantae</taxon>
        <taxon>Streptophyta</taxon>
        <taxon>Embryophyta</taxon>
        <taxon>Tracheophyta</taxon>
        <taxon>Spermatophyta</taxon>
        <taxon>Magnoliopsida</taxon>
        <taxon>eudicotyledons</taxon>
        <taxon>Gunneridae</taxon>
        <taxon>Pentapetalae</taxon>
        <taxon>rosids</taxon>
        <taxon>fabids</taxon>
        <taxon>Malpighiales</taxon>
        <taxon>Salicaceae</taxon>
        <taxon>Saliceae</taxon>
        <taxon>Salix</taxon>
    </lineage>
</organism>
<evidence type="ECO:0000256" key="5">
    <source>
        <dbReference type="ARBA" id="ARBA00022598"/>
    </source>
</evidence>
<dbReference type="Pfam" id="PF02824">
    <property type="entry name" value="TGS"/>
    <property type="match status" value="1"/>
</dbReference>
<dbReference type="SUPFAM" id="SSF55186">
    <property type="entry name" value="ThrRS/AlaRS common domain"/>
    <property type="match status" value="1"/>
</dbReference>
<dbReference type="CDD" id="cd00771">
    <property type="entry name" value="ThrRS_core"/>
    <property type="match status" value="1"/>
</dbReference>
<evidence type="ECO:0000256" key="10">
    <source>
        <dbReference type="ARBA" id="ARBA00031900"/>
    </source>
</evidence>
<dbReference type="AlphaFoldDB" id="A0A9Q0PKF3"/>
<evidence type="ECO:0000256" key="9">
    <source>
        <dbReference type="ARBA" id="ARBA00023146"/>
    </source>
</evidence>
<proteinExistence type="inferred from homology"/>
<dbReference type="SUPFAM" id="SSF52954">
    <property type="entry name" value="Class II aaRS ABD-related"/>
    <property type="match status" value="1"/>
</dbReference>
<dbReference type="PRINTS" id="PR01047">
    <property type="entry name" value="TRNASYNTHTHR"/>
</dbReference>
<comment type="caution">
    <text evidence="14">The sequence shown here is derived from an EMBL/GenBank/DDBJ whole genome shotgun (WGS) entry which is preliminary data.</text>
</comment>
<name>A0A9Q0PKF3_SALVM</name>
<keyword evidence="5" id="KW-0436">Ligase</keyword>
<dbReference type="FunFam" id="3.10.20.30:FF:000006">
    <property type="entry name" value="Threonine--tRNA ligase, cytoplasmic"/>
    <property type="match status" value="1"/>
</dbReference>
<accession>A0A9Q0PKF3</accession>
<dbReference type="InterPro" id="IPR002314">
    <property type="entry name" value="aa-tRNA-synt_IIb"/>
</dbReference>
<evidence type="ECO:0000256" key="1">
    <source>
        <dbReference type="ARBA" id="ARBA00004496"/>
    </source>
</evidence>
<dbReference type="PANTHER" id="PTHR11451:SF46">
    <property type="entry name" value="THREONINE--TRNA LIGASE"/>
    <property type="match status" value="1"/>
</dbReference>
<evidence type="ECO:0000259" key="12">
    <source>
        <dbReference type="PROSITE" id="PS50862"/>
    </source>
</evidence>
<comment type="catalytic activity">
    <reaction evidence="11">
        <text>tRNA(Thr) + L-threonine + ATP = L-threonyl-tRNA(Thr) + AMP + diphosphate + H(+)</text>
        <dbReference type="Rhea" id="RHEA:24624"/>
        <dbReference type="Rhea" id="RHEA-COMP:9670"/>
        <dbReference type="Rhea" id="RHEA-COMP:9704"/>
        <dbReference type="ChEBI" id="CHEBI:15378"/>
        <dbReference type="ChEBI" id="CHEBI:30616"/>
        <dbReference type="ChEBI" id="CHEBI:33019"/>
        <dbReference type="ChEBI" id="CHEBI:57926"/>
        <dbReference type="ChEBI" id="CHEBI:78442"/>
        <dbReference type="ChEBI" id="CHEBI:78534"/>
        <dbReference type="ChEBI" id="CHEBI:456215"/>
        <dbReference type="EC" id="6.1.1.3"/>
    </reaction>
</comment>
<reference evidence="14" key="2">
    <citation type="journal article" date="2023" name="Int. J. Mol. Sci.">
        <title>De Novo Assembly and Annotation of 11 Diverse Shrub Willow (Salix) Genomes Reveals Novel Gene Organization in Sex-Linked Regions.</title>
        <authorList>
            <person name="Hyden B."/>
            <person name="Feng K."/>
            <person name="Yates T.B."/>
            <person name="Jawdy S."/>
            <person name="Cereghino C."/>
            <person name="Smart L.B."/>
            <person name="Muchero W."/>
        </authorList>
    </citation>
    <scope>NUCLEOTIDE SEQUENCE [LARGE SCALE GENOMIC DNA]</scope>
    <source>
        <tissue evidence="14">Shoot tip</tissue>
    </source>
</reference>
<dbReference type="Gene3D" id="3.30.980.10">
    <property type="entry name" value="Threonyl-trna Synthetase, Chain A, domain 2"/>
    <property type="match status" value="1"/>
</dbReference>
<dbReference type="InterPro" id="IPR012676">
    <property type="entry name" value="TGS-like"/>
</dbReference>
<comment type="subcellular location">
    <subcellularLocation>
        <location evidence="1">Cytoplasm</location>
    </subcellularLocation>
</comment>
<feature type="domain" description="Aminoacyl-transfer RNA synthetases class-II family profile" evidence="12">
    <location>
        <begin position="348"/>
        <end position="614"/>
    </location>
</feature>
<dbReference type="InterPro" id="IPR004154">
    <property type="entry name" value="Anticodon-bd"/>
</dbReference>
<evidence type="ECO:0000256" key="7">
    <source>
        <dbReference type="ARBA" id="ARBA00022840"/>
    </source>
</evidence>
<dbReference type="GO" id="GO:0005524">
    <property type="term" value="F:ATP binding"/>
    <property type="evidence" value="ECO:0007669"/>
    <property type="project" value="UniProtKB-KW"/>
</dbReference>
<keyword evidence="8" id="KW-0648">Protein biosynthesis</keyword>
<dbReference type="GO" id="GO:0005739">
    <property type="term" value="C:mitochondrion"/>
    <property type="evidence" value="ECO:0007669"/>
    <property type="project" value="TreeGrafter"/>
</dbReference>
<dbReference type="InterPro" id="IPR018163">
    <property type="entry name" value="Thr/Ala-tRNA-synth_IIc_edit"/>
</dbReference>
<protein>
    <recommendedName>
        <fullName evidence="3">threonine--tRNA ligase</fullName>
        <ecNumber evidence="3">6.1.1.3</ecNumber>
    </recommendedName>
    <alternativeName>
        <fullName evidence="10">Threonyl-tRNA synthetase</fullName>
    </alternativeName>
</protein>
<evidence type="ECO:0000256" key="3">
    <source>
        <dbReference type="ARBA" id="ARBA00013163"/>
    </source>
</evidence>
<comment type="similarity">
    <text evidence="2">Belongs to the class-II aminoacyl-tRNA synthetase family.</text>
</comment>
<dbReference type="CDD" id="cd00860">
    <property type="entry name" value="ThrRS_anticodon"/>
    <property type="match status" value="1"/>
</dbReference>
<keyword evidence="7" id="KW-0067">ATP-binding</keyword>
<keyword evidence="15" id="KW-1185">Reference proteome</keyword>
<dbReference type="Pfam" id="PF03129">
    <property type="entry name" value="HGTP_anticodon"/>
    <property type="match status" value="1"/>
</dbReference>
<evidence type="ECO:0000256" key="11">
    <source>
        <dbReference type="ARBA" id="ARBA00049515"/>
    </source>
</evidence>
<dbReference type="PROSITE" id="PS51880">
    <property type="entry name" value="TGS"/>
    <property type="match status" value="1"/>
</dbReference>
<dbReference type="Gene3D" id="3.30.930.10">
    <property type="entry name" value="Bira Bifunctional Protein, Domain 2"/>
    <property type="match status" value="1"/>
</dbReference>
<dbReference type="InterPro" id="IPR004095">
    <property type="entry name" value="TGS"/>
</dbReference>
<gene>
    <name evidence="14" type="ORF">OIU85_005810</name>
</gene>
<dbReference type="FunFam" id="3.40.50.800:FF:000019">
    <property type="entry name" value="Threonine--tRNA ligase mitochondrial 1"/>
    <property type="match status" value="1"/>
</dbReference>
<dbReference type="InterPro" id="IPR012675">
    <property type="entry name" value="Beta-grasp_dom_sf"/>
</dbReference>
<dbReference type="PROSITE" id="PS50862">
    <property type="entry name" value="AA_TRNA_LIGASE_II"/>
    <property type="match status" value="1"/>
</dbReference>
<dbReference type="InterPro" id="IPR047246">
    <property type="entry name" value="ThrRS_anticodon"/>
</dbReference>
<dbReference type="InterPro" id="IPR045864">
    <property type="entry name" value="aa-tRNA-synth_II/BPL/LPL"/>
</dbReference>
<evidence type="ECO:0000256" key="4">
    <source>
        <dbReference type="ARBA" id="ARBA00022490"/>
    </source>
</evidence>
<dbReference type="Pfam" id="PF07973">
    <property type="entry name" value="tRNA_SAD"/>
    <property type="match status" value="1"/>
</dbReference>
<dbReference type="PANTHER" id="PTHR11451">
    <property type="entry name" value="THREONINE-TRNA LIGASE"/>
    <property type="match status" value="1"/>
</dbReference>
<dbReference type="InterPro" id="IPR033728">
    <property type="entry name" value="ThrRS_core"/>
</dbReference>
<dbReference type="EMBL" id="JAPFFL010000012">
    <property type="protein sequence ID" value="KAJ6689444.1"/>
    <property type="molecule type" value="Genomic_DNA"/>
</dbReference>
<dbReference type="FunFam" id="3.30.980.10:FF:000005">
    <property type="entry name" value="Threonyl-tRNA synthetase, mitochondrial"/>
    <property type="match status" value="1"/>
</dbReference>
<dbReference type="GO" id="GO:0004829">
    <property type="term" value="F:threonine-tRNA ligase activity"/>
    <property type="evidence" value="ECO:0007669"/>
    <property type="project" value="UniProtKB-EC"/>
</dbReference>
<evidence type="ECO:0000259" key="13">
    <source>
        <dbReference type="PROSITE" id="PS51880"/>
    </source>
</evidence>
<keyword evidence="6" id="KW-0547">Nucleotide-binding</keyword>
<dbReference type="GO" id="GO:0009507">
    <property type="term" value="C:chloroplast"/>
    <property type="evidence" value="ECO:0007669"/>
    <property type="project" value="TreeGrafter"/>
</dbReference>
<feature type="domain" description="TGS" evidence="13">
    <location>
        <begin position="80"/>
        <end position="142"/>
    </location>
</feature>
<evidence type="ECO:0000313" key="14">
    <source>
        <dbReference type="EMBL" id="KAJ6689444.1"/>
    </source>
</evidence>
<dbReference type="InterPro" id="IPR012947">
    <property type="entry name" value="tRNA_SAD"/>
</dbReference>
<dbReference type="SMART" id="SM00863">
    <property type="entry name" value="tRNA_SAD"/>
    <property type="match status" value="1"/>
</dbReference>
<evidence type="ECO:0000313" key="15">
    <source>
        <dbReference type="Proteomes" id="UP001151529"/>
    </source>
</evidence>
<dbReference type="InterPro" id="IPR006195">
    <property type="entry name" value="aa-tRNA-synth_II"/>
</dbReference>
<dbReference type="InterPro" id="IPR036621">
    <property type="entry name" value="Anticodon-bd_dom_sf"/>
</dbReference>
<keyword evidence="4" id="KW-0963">Cytoplasm</keyword>
<dbReference type="GO" id="GO:0006435">
    <property type="term" value="P:threonyl-tRNA aminoacylation"/>
    <property type="evidence" value="ECO:0007669"/>
    <property type="project" value="InterPro"/>
</dbReference>
<dbReference type="InterPro" id="IPR002320">
    <property type="entry name" value="Thr-tRNA-ligase_IIa"/>
</dbReference>
<dbReference type="EC" id="6.1.1.3" evidence="3"/>
<dbReference type="FunFam" id="3.30.930.10:FF:000009">
    <property type="entry name" value="Threonine--tRNA ligase 2, cytoplasmic"/>
    <property type="match status" value="1"/>
</dbReference>
<dbReference type="CDD" id="cd01667">
    <property type="entry name" value="TGS_ThrRS"/>
    <property type="match status" value="1"/>
</dbReference>
<dbReference type="SUPFAM" id="SSF55681">
    <property type="entry name" value="Class II aaRS and biotin synthetases"/>
    <property type="match status" value="1"/>
</dbReference>
<reference evidence="14" key="1">
    <citation type="submission" date="2022-11" db="EMBL/GenBank/DDBJ databases">
        <authorList>
            <person name="Hyden B.L."/>
            <person name="Feng K."/>
            <person name="Yates T."/>
            <person name="Jawdy S."/>
            <person name="Smart L.B."/>
            <person name="Muchero W."/>
        </authorList>
    </citation>
    <scope>NUCLEOTIDE SEQUENCE</scope>
    <source>
        <tissue evidence="14">Shoot tip</tissue>
    </source>
</reference>
<evidence type="ECO:0000256" key="6">
    <source>
        <dbReference type="ARBA" id="ARBA00022741"/>
    </source>
</evidence>
<evidence type="ECO:0000256" key="2">
    <source>
        <dbReference type="ARBA" id="ARBA00008226"/>
    </source>
</evidence>
<evidence type="ECO:0000256" key="8">
    <source>
        <dbReference type="ARBA" id="ARBA00022917"/>
    </source>
</evidence>
<dbReference type="NCBIfam" id="TIGR00418">
    <property type="entry name" value="thrS"/>
    <property type="match status" value="1"/>
</dbReference>
<dbReference type="Gene3D" id="3.10.20.30">
    <property type="match status" value="1"/>
</dbReference>
<dbReference type="Pfam" id="PF00587">
    <property type="entry name" value="tRNA-synt_2b"/>
    <property type="match status" value="1"/>
</dbReference>
<keyword evidence="9" id="KW-0030">Aminoacyl-tRNA synthetase</keyword>
<dbReference type="Gene3D" id="3.40.50.800">
    <property type="entry name" value="Anticodon-binding domain"/>
    <property type="match status" value="1"/>
</dbReference>
<dbReference type="HAMAP" id="MF_00184">
    <property type="entry name" value="Thr_tRNA_synth"/>
    <property type="match status" value="1"/>
</dbReference>
<dbReference type="Proteomes" id="UP001151529">
    <property type="component" value="Chromosome 8"/>
</dbReference>